<sequence>MLLHGSRHMSQRAVFCSKKISNRCKDVCRQSSFTWRRWQGQLSTVRQLAHAVDHSGGLSESAESLELVRQKRQWSRLEGILRRLQWPVLTHFHAHGQRHELPISAKKPSATG</sequence>
<protein>
    <submittedName>
        <fullName evidence="1">Uncharacterized protein</fullName>
    </submittedName>
</protein>
<keyword evidence="2" id="KW-1185">Reference proteome</keyword>
<dbReference type="EMBL" id="CAJNNV010027680">
    <property type="protein sequence ID" value="CAE8621247.1"/>
    <property type="molecule type" value="Genomic_DNA"/>
</dbReference>
<comment type="caution">
    <text evidence="1">The sequence shown here is derived from an EMBL/GenBank/DDBJ whole genome shotgun (WGS) entry which is preliminary data.</text>
</comment>
<gene>
    <name evidence="1" type="ORF">PGLA1383_LOCUS38768</name>
</gene>
<dbReference type="AlphaFoldDB" id="A0A813GEF2"/>
<proteinExistence type="predicted"/>
<accession>A0A813GEF2</accession>
<evidence type="ECO:0000313" key="2">
    <source>
        <dbReference type="Proteomes" id="UP000654075"/>
    </source>
</evidence>
<reference evidence="1" key="1">
    <citation type="submission" date="2021-02" db="EMBL/GenBank/DDBJ databases">
        <authorList>
            <person name="Dougan E. K."/>
            <person name="Rhodes N."/>
            <person name="Thang M."/>
            <person name="Chan C."/>
        </authorList>
    </citation>
    <scope>NUCLEOTIDE SEQUENCE</scope>
</reference>
<name>A0A813GEF2_POLGL</name>
<organism evidence="1 2">
    <name type="scientific">Polarella glacialis</name>
    <name type="common">Dinoflagellate</name>
    <dbReference type="NCBI Taxonomy" id="89957"/>
    <lineage>
        <taxon>Eukaryota</taxon>
        <taxon>Sar</taxon>
        <taxon>Alveolata</taxon>
        <taxon>Dinophyceae</taxon>
        <taxon>Suessiales</taxon>
        <taxon>Suessiaceae</taxon>
        <taxon>Polarella</taxon>
    </lineage>
</organism>
<evidence type="ECO:0000313" key="1">
    <source>
        <dbReference type="EMBL" id="CAE8621247.1"/>
    </source>
</evidence>
<dbReference type="Proteomes" id="UP000654075">
    <property type="component" value="Unassembled WGS sequence"/>
</dbReference>